<protein>
    <submittedName>
        <fullName evidence="1">Developmental checkpoint coupling sporulation initiation to replication initiation</fullName>
    </submittedName>
</protein>
<proteinExistence type="predicted"/>
<dbReference type="InterPro" id="IPR036916">
    <property type="entry name" value="Sda_sf"/>
</dbReference>
<dbReference type="AlphaFoldDB" id="A0A1G9VBT2"/>
<dbReference type="InterPro" id="IPR015064">
    <property type="entry name" value="Sda"/>
</dbReference>
<dbReference type="Pfam" id="PF08970">
    <property type="entry name" value="Sda"/>
    <property type="match status" value="1"/>
</dbReference>
<sequence>MFDSLSDDILMDAYLKALELDLEKDFISLLEKALVYRGLFVPK</sequence>
<dbReference type="OrthoDB" id="2933732at2"/>
<dbReference type="Proteomes" id="UP000182347">
    <property type="component" value="Unassembled WGS sequence"/>
</dbReference>
<accession>A0A1G9VBT2</accession>
<dbReference type="RefSeq" id="WP_083334878.1">
    <property type="nucleotide sequence ID" value="NZ_FNHF01000004.1"/>
</dbReference>
<gene>
    <name evidence="1" type="ORF">SAMN05216244_3209</name>
</gene>
<organism evidence="1 2">
    <name type="scientific">Sediminibacillus halophilus</name>
    <dbReference type="NCBI Taxonomy" id="482461"/>
    <lineage>
        <taxon>Bacteria</taxon>
        <taxon>Bacillati</taxon>
        <taxon>Bacillota</taxon>
        <taxon>Bacilli</taxon>
        <taxon>Bacillales</taxon>
        <taxon>Bacillaceae</taxon>
        <taxon>Sediminibacillus</taxon>
    </lineage>
</organism>
<dbReference type="Gene3D" id="1.10.287.1100">
    <property type="entry name" value="Sporulation inhibitor A"/>
    <property type="match status" value="1"/>
</dbReference>
<name>A0A1G9VBT2_9BACI</name>
<evidence type="ECO:0000313" key="2">
    <source>
        <dbReference type="Proteomes" id="UP000182347"/>
    </source>
</evidence>
<reference evidence="2" key="1">
    <citation type="submission" date="2016-10" db="EMBL/GenBank/DDBJ databases">
        <authorList>
            <person name="Varghese N."/>
            <person name="Submissions S."/>
        </authorList>
    </citation>
    <scope>NUCLEOTIDE SEQUENCE [LARGE SCALE GENOMIC DNA]</scope>
    <source>
        <strain evidence="2">CGMCC 1.6199</strain>
    </source>
</reference>
<keyword evidence="2" id="KW-1185">Reference proteome</keyword>
<dbReference type="EMBL" id="FNHF01000004">
    <property type="protein sequence ID" value="SDM69315.1"/>
    <property type="molecule type" value="Genomic_DNA"/>
</dbReference>
<dbReference type="SUPFAM" id="SSF100985">
    <property type="entry name" value="Sporulation inhibitor Sda"/>
    <property type="match status" value="1"/>
</dbReference>
<evidence type="ECO:0000313" key="1">
    <source>
        <dbReference type="EMBL" id="SDM69315.1"/>
    </source>
</evidence>